<dbReference type="PROSITE" id="PS50977">
    <property type="entry name" value="HTH_TETR_2"/>
    <property type="match status" value="1"/>
</dbReference>
<protein>
    <submittedName>
        <fullName evidence="6">TetR/AcrR family transcriptional regulator</fullName>
    </submittedName>
</protein>
<keyword evidence="7" id="KW-1185">Reference proteome</keyword>
<name>A0ABU7KH44_9ACTN</name>
<dbReference type="InterPro" id="IPR001647">
    <property type="entry name" value="HTH_TetR"/>
</dbReference>
<dbReference type="Gene3D" id="1.10.357.10">
    <property type="entry name" value="Tetracycline Repressor, domain 2"/>
    <property type="match status" value="1"/>
</dbReference>
<dbReference type="PANTHER" id="PTHR30055">
    <property type="entry name" value="HTH-TYPE TRANSCRIPTIONAL REGULATOR RUTR"/>
    <property type="match status" value="1"/>
</dbReference>
<evidence type="ECO:0000256" key="4">
    <source>
        <dbReference type="PROSITE-ProRule" id="PRU00335"/>
    </source>
</evidence>
<feature type="domain" description="HTH tetR-type" evidence="5">
    <location>
        <begin position="3"/>
        <end position="63"/>
    </location>
</feature>
<dbReference type="Pfam" id="PF00440">
    <property type="entry name" value="TetR_N"/>
    <property type="match status" value="1"/>
</dbReference>
<evidence type="ECO:0000256" key="3">
    <source>
        <dbReference type="ARBA" id="ARBA00023163"/>
    </source>
</evidence>
<keyword evidence="3" id="KW-0804">Transcription</keyword>
<dbReference type="InterPro" id="IPR009057">
    <property type="entry name" value="Homeodomain-like_sf"/>
</dbReference>
<evidence type="ECO:0000313" key="7">
    <source>
        <dbReference type="Proteomes" id="UP001356095"/>
    </source>
</evidence>
<dbReference type="Proteomes" id="UP001356095">
    <property type="component" value="Unassembled WGS sequence"/>
</dbReference>
<comment type="caution">
    <text evidence="6">The sequence shown here is derived from an EMBL/GenBank/DDBJ whole genome shotgun (WGS) entry which is preliminary data.</text>
</comment>
<organism evidence="6 7">
    <name type="scientific">Nocardiopsis codii</name>
    <dbReference type="NCBI Taxonomy" id="3065942"/>
    <lineage>
        <taxon>Bacteria</taxon>
        <taxon>Bacillati</taxon>
        <taxon>Actinomycetota</taxon>
        <taxon>Actinomycetes</taxon>
        <taxon>Streptosporangiales</taxon>
        <taxon>Nocardiopsidaceae</taxon>
        <taxon>Nocardiopsis</taxon>
    </lineage>
</organism>
<evidence type="ECO:0000259" key="5">
    <source>
        <dbReference type="PROSITE" id="PS50977"/>
    </source>
</evidence>
<accession>A0ABU7KH44</accession>
<dbReference type="EMBL" id="JAUZMY010000044">
    <property type="protein sequence ID" value="MEE2041234.1"/>
    <property type="molecule type" value="Genomic_DNA"/>
</dbReference>
<keyword evidence="2 4" id="KW-0238">DNA-binding</keyword>
<reference evidence="6 7" key="1">
    <citation type="submission" date="2023-08" db="EMBL/GenBank/DDBJ databases">
        <authorList>
            <person name="Girao M."/>
            <person name="Carvalho M.F."/>
        </authorList>
    </citation>
    <scope>NUCLEOTIDE SEQUENCE [LARGE SCALE GENOMIC DNA]</scope>
    <source>
        <strain evidence="6 7">CT-R113</strain>
    </source>
</reference>
<dbReference type="SUPFAM" id="SSF46689">
    <property type="entry name" value="Homeodomain-like"/>
    <property type="match status" value="1"/>
</dbReference>
<dbReference type="RefSeq" id="WP_330094993.1">
    <property type="nucleotide sequence ID" value="NZ_JAUZMY010000044.1"/>
</dbReference>
<dbReference type="PANTHER" id="PTHR30055:SF234">
    <property type="entry name" value="HTH-TYPE TRANSCRIPTIONAL REGULATOR BETI"/>
    <property type="match status" value="1"/>
</dbReference>
<sequence length="188" mass="19947">MTNDTRARAMSVYAAHFAARGYRGTSLEAVATEVGVRKPTLYHHFSGGKETLHKLVALDFIERRGRSLQESLATPGGLVPQLRAVIVGAVADPTGATSSFEQHLFDSLDQLEGDVEKELREAYVSTLLEPVTARFAQAVAEGELTGADPALLCNAFLHLARAVDMAPGGPEEAAATLVSLFLDGARAA</sequence>
<dbReference type="InterPro" id="IPR050109">
    <property type="entry name" value="HTH-type_TetR-like_transc_reg"/>
</dbReference>
<keyword evidence="1" id="KW-0805">Transcription regulation</keyword>
<evidence type="ECO:0000256" key="1">
    <source>
        <dbReference type="ARBA" id="ARBA00023015"/>
    </source>
</evidence>
<proteinExistence type="predicted"/>
<dbReference type="Gene3D" id="1.10.10.60">
    <property type="entry name" value="Homeodomain-like"/>
    <property type="match status" value="1"/>
</dbReference>
<evidence type="ECO:0000313" key="6">
    <source>
        <dbReference type="EMBL" id="MEE2041234.1"/>
    </source>
</evidence>
<evidence type="ECO:0000256" key="2">
    <source>
        <dbReference type="ARBA" id="ARBA00023125"/>
    </source>
</evidence>
<gene>
    <name evidence="6" type="ORF">Q8791_28820</name>
</gene>
<feature type="DNA-binding region" description="H-T-H motif" evidence="4">
    <location>
        <begin position="26"/>
        <end position="45"/>
    </location>
</feature>